<feature type="domain" description="Elongation factor P C-terminal" evidence="10">
    <location>
        <begin position="130"/>
        <end position="185"/>
    </location>
</feature>
<dbReference type="InterPro" id="IPR015365">
    <property type="entry name" value="Elong-fact-P_C"/>
</dbReference>
<dbReference type="GO" id="GO:0005829">
    <property type="term" value="C:cytosol"/>
    <property type="evidence" value="ECO:0007669"/>
    <property type="project" value="UniProtKB-ARBA"/>
</dbReference>
<dbReference type="InterPro" id="IPR008991">
    <property type="entry name" value="Translation_prot_SH3-like_sf"/>
</dbReference>
<evidence type="ECO:0000313" key="13">
    <source>
        <dbReference type="Proteomes" id="UP000253517"/>
    </source>
</evidence>
<keyword evidence="5 7" id="KW-0251">Elongation factor</keyword>
<dbReference type="InterPro" id="IPR014722">
    <property type="entry name" value="Rib_uL2_dom2"/>
</dbReference>
<comment type="subcellular location">
    <subcellularLocation>
        <location evidence="1 7">Cytoplasm</location>
    </subcellularLocation>
</comment>
<sequence>MATTADIKNGLCIDLNGEPFQIIEFLHVKPGKGNAFVRTKLRNLNNGRVLEHTFPSGAKLDVIRIEYRNFQFLYKDGDGYHFMDMNDFNQITLPEEVINAPEFLMDGMECIVMYHADEDRPLACNLPSSVTMEVVYAEPAVKGNTATNATKVVKVESGAEIKVPLFIEQGEKIIINPETKEYKGRAN</sequence>
<keyword evidence="13" id="KW-1185">Reference proteome</keyword>
<dbReference type="Pfam" id="PF01132">
    <property type="entry name" value="EFP"/>
    <property type="match status" value="1"/>
</dbReference>
<dbReference type="InterPro" id="IPR011768">
    <property type="entry name" value="Transl_elongation_fac_P"/>
</dbReference>
<dbReference type="UniPathway" id="UPA00345"/>
<dbReference type="Gene3D" id="2.30.30.30">
    <property type="match status" value="1"/>
</dbReference>
<dbReference type="HAMAP" id="MF_00141">
    <property type="entry name" value="EF_P"/>
    <property type="match status" value="1"/>
</dbReference>
<dbReference type="InterPro" id="IPR013185">
    <property type="entry name" value="Transl_elong_KOW-like"/>
</dbReference>
<keyword evidence="6 7" id="KW-0648">Protein biosynthesis</keyword>
<dbReference type="CDD" id="cd04470">
    <property type="entry name" value="S1_EF-P_repeat_1"/>
    <property type="match status" value="1"/>
</dbReference>
<evidence type="ECO:0000256" key="4">
    <source>
        <dbReference type="ARBA" id="ARBA00022490"/>
    </source>
</evidence>
<feature type="domain" description="Translation elongation factor P/YeiP central" evidence="11">
    <location>
        <begin position="67"/>
        <end position="122"/>
    </location>
</feature>
<dbReference type="RefSeq" id="WP_037358460.1">
    <property type="nucleotide sequence ID" value="NZ_BHZF01000003.1"/>
</dbReference>
<evidence type="ECO:0000256" key="3">
    <source>
        <dbReference type="ARBA" id="ARBA00009479"/>
    </source>
</evidence>
<dbReference type="FunFam" id="2.30.30.30:FF:000003">
    <property type="entry name" value="Elongation factor P"/>
    <property type="match status" value="1"/>
</dbReference>
<dbReference type="InterPro" id="IPR001059">
    <property type="entry name" value="Transl_elong_P/YeiP_cen"/>
</dbReference>
<dbReference type="SUPFAM" id="SSF50104">
    <property type="entry name" value="Translation proteins SH3-like domain"/>
    <property type="match status" value="1"/>
</dbReference>
<dbReference type="Proteomes" id="UP000253517">
    <property type="component" value="Unassembled WGS sequence"/>
</dbReference>
<name>A0A369A5D1_9FLAO</name>
<evidence type="ECO:0000313" key="12">
    <source>
        <dbReference type="EMBL" id="RCX03277.1"/>
    </source>
</evidence>
<evidence type="ECO:0000256" key="1">
    <source>
        <dbReference type="ARBA" id="ARBA00004496"/>
    </source>
</evidence>
<evidence type="ECO:0000259" key="11">
    <source>
        <dbReference type="SMART" id="SM01185"/>
    </source>
</evidence>
<dbReference type="Gene3D" id="2.40.50.140">
    <property type="entry name" value="Nucleic acid-binding proteins"/>
    <property type="match status" value="2"/>
</dbReference>
<dbReference type="SMART" id="SM00841">
    <property type="entry name" value="Elong-fact-P_C"/>
    <property type="match status" value="1"/>
</dbReference>
<dbReference type="EMBL" id="QPJS01000003">
    <property type="protein sequence ID" value="RCX03277.1"/>
    <property type="molecule type" value="Genomic_DNA"/>
</dbReference>
<dbReference type="InterPro" id="IPR012340">
    <property type="entry name" value="NA-bd_OB-fold"/>
</dbReference>
<comment type="caution">
    <text evidence="12">The sequence shown here is derived from an EMBL/GenBank/DDBJ whole genome shotgun (WGS) entry which is preliminary data.</text>
</comment>
<evidence type="ECO:0000256" key="2">
    <source>
        <dbReference type="ARBA" id="ARBA00004815"/>
    </source>
</evidence>
<evidence type="ECO:0000256" key="7">
    <source>
        <dbReference type="HAMAP-Rule" id="MF_00141"/>
    </source>
</evidence>
<dbReference type="GO" id="GO:0043043">
    <property type="term" value="P:peptide biosynthetic process"/>
    <property type="evidence" value="ECO:0007669"/>
    <property type="project" value="InterPro"/>
</dbReference>
<evidence type="ECO:0000256" key="5">
    <source>
        <dbReference type="ARBA" id="ARBA00022768"/>
    </source>
</evidence>
<dbReference type="AlphaFoldDB" id="A0A369A5D1"/>
<protein>
    <recommendedName>
        <fullName evidence="7 8">Elongation factor P</fullName>
        <shortName evidence="7">EF-P</shortName>
    </recommendedName>
</protein>
<organism evidence="12 13">
    <name type="scientific">Schleiferia thermophila</name>
    <dbReference type="NCBI Taxonomy" id="884107"/>
    <lineage>
        <taxon>Bacteria</taxon>
        <taxon>Pseudomonadati</taxon>
        <taxon>Bacteroidota</taxon>
        <taxon>Flavobacteriia</taxon>
        <taxon>Flavobacteriales</taxon>
        <taxon>Schleiferiaceae</taxon>
        <taxon>Schleiferia</taxon>
    </lineage>
</organism>
<dbReference type="Pfam" id="PF08207">
    <property type="entry name" value="EFP_N"/>
    <property type="match status" value="1"/>
</dbReference>
<dbReference type="NCBIfam" id="NF001810">
    <property type="entry name" value="PRK00529.1"/>
    <property type="match status" value="1"/>
</dbReference>
<dbReference type="SUPFAM" id="SSF50249">
    <property type="entry name" value="Nucleic acid-binding proteins"/>
    <property type="match status" value="2"/>
</dbReference>
<evidence type="ECO:0000256" key="9">
    <source>
        <dbReference type="RuleBase" id="RU004389"/>
    </source>
</evidence>
<evidence type="ECO:0000259" key="10">
    <source>
        <dbReference type="SMART" id="SM00841"/>
    </source>
</evidence>
<dbReference type="GO" id="GO:0003746">
    <property type="term" value="F:translation elongation factor activity"/>
    <property type="evidence" value="ECO:0007669"/>
    <property type="project" value="UniProtKB-UniRule"/>
</dbReference>
<dbReference type="PIRSF" id="PIRSF005901">
    <property type="entry name" value="EF-P"/>
    <property type="match status" value="1"/>
</dbReference>
<dbReference type="Pfam" id="PF09285">
    <property type="entry name" value="Elong-fact-P_C"/>
    <property type="match status" value="1"/>
</dbReference>
<dbReference type="InterPro" id="IPR020599">
    <property type="entry name" value="Transl_elong_fac_P/YeiP"/>
</dbReference>
<comment type="pathway">
    <text evidence="2 7">Protein biosynthesis; polypeptide chain elongation.</text>
</comment>
<evidence type="ECO:0000256" key="8">
    <source>
        <dbReference type="NCBIfam" id="TIGR00038"/>
    </source>
</evidence>
<gene>
    <name evidence="7" type="primary">efp</name>
    <name evidence="12" type="ORF">DES35_103159</name>
</gene>
<dbReference type="PROSITE" id="PS01275">
    <property type="entry name" value="EFP"/>
    <property type="match status" value="1"/>
</dbReference>
<keyword evidence="4 7" id="KW-0963">Cytoplasm</keyword>
<dbReference type="PANTHER" id="PTHR30053">
    <property type="entry name" value="ELONGATION FACTOR P"/>
    <property type="match status" value="1"/>
</dbReference>
<accession>A0A369A5D1</accession>
<dbReference type="NCBIfam" id="TIGR00038">
    <property type="entry name" value="efp"/>
    <property type="match status" value="1"/>
</dbReference>
<dbReference type="FunFam" id="2.40.50.140:FF:000004">
    <property type="entry name" value="Elongation factor P"/>
    <property type="match status" value="1"/>
</dbReference>
<comment type="function">
    <text evidence="7">Involved in peptide bond synthesis. Stimulates efficient translation and peptide-bond synthesis on native or reconstituted 70S ribosomes in vitro. Probably functions indirectly by altering the affinity of the ribosome for aminoacyl-tRNA, thus increasing their reactivity as acceptors for peptidyl transferase.</text>
</comment>
<dbReference type="PANTHER" id="PTHR30053:SF12">
    <property type="entry name" value="ELONGATION FACTOR P (EF-P) FAMILY PROTEIN"/>
    <property type="match status" value="1"/>
</dbReference>
<dbReference type="InterPro" id="IPR013852">
    <property type="entry name" value="Transl_elong_P/YeiP_CS"/>
</dbReference>
<dbReference type="SMART" id="SM01185">
    <property type="entry name" value="EFP"/>
    <property type="match status" value="1"/>
</dbReference>
<reference evidence="12 13" key="1">
    <citation type="submission" date="2018-07" db="EMBL/GenBank/DDBJ databases">
        <title>Genomic Encyclopedia of Type Strains, Phase IV (KMG-IV): sequencing the most valuable type-strain genomes for metagenomic binning, comparative biology and taxonomic classification.</title>
        <authorList>
            <person name="Goeker M."/>
        </authorList>
    </citation>
    <scope>NUCLEOTIDE SEQUENCE [LARGE SCALE GENOMIC DNA]</scope>
    <source>
        <strain evidence="12 13">DSM 21410</strain>
    </source>
</reference>
<evidence type="ECO:0000256" key="6">
    <source>
        <dbReference type="ARBA" id="ARBA00022917"/>
    </source>
</evidence>
<comment type="similarity">
    <text evidence="3 7 9">Belongs to the elongation factor P family.</text>
</comment>
<dbReference type="FunFam" id="2.40.50.140:FF:000009">
    <property type="entry name" value="Elongation factor P"/>
    <property type="match status" value="1"/>
</dbReference>
<proteinExistence type="inferred from homology"/>